<dbReference type="Proteomes" id="UP000286907">
    <property type="component" value="Chromosome"/>
</dbReference>
<dbReference type="EMBL" id="CP029684">
    <property type="protein sequence ID" value="QAS69320.1"/>
    <property type="molecule type" value="Genomic_DNA"/>
</dbReference>
<name>A0ABX5QKN6_9LACO</name>
<evidence type="ECO:0000313" key="2">
    <source>
        <dbReference type="Proteomes" id="UP000286907"/>
    </source>
</evidence>
<organism evidence="1 2">
    <name type="scientific">Oenococcus sicerae</name>
    <dbReference type="NCBI Taxonomy" id="2203724"/>
    <lineage>
        <taxon>Bacteria</taxon>
        <taxon>Bacillati</taxon>
        <taxon>Bacillota</taxon>
        <taxon>Bacilli</taxon>
        <taxon>Lactobacillales</taxon>
        <taxon>Lactobacillaceae</taxon>
        <taxon>Oenococcus</taxon>
    </lineage>
</organism>
<protein>
    <submittedName>
        <fullName evidence="1">DUF4365 domain-containing protein</fullName>
    </submittedName>
</protein>
<proteinExistence type="predicted"/>
<keyword evidence="2" id="KW-1185">Reference proteome</keyword>
<evidence type="ECO:0000313" key="1">
    <source>
        <dbReference type="EMBL" id="QAS69320.1"/>
    </source>
</evidence>
<accession>A0ABX5QKN6</accession>
<gene>
    <name evidence="1" type="ORF">DLJ48_01660</name>
</gene>
<reference evidence="1 2" key="1">
    <citation type="journal article" date="2019" name="Syst. Appl. Microbiol.">
        <title>Oenococcus sicerae sp. nov., isolated from French cider.</title>
        <authorList>
            <person name="Cousin F.J."/>
            <person name="Le Guellec R."/>
            <person name="Chagnot C."/>
            <person name="Goux D."/>
            <person name="Dalmasso M."/>
            <person name="Laplace J.M."/>
            <person name="Cretenet M."/>
        </authorList>
    </citation>
    <scope>NUCLEOTIDE SEQUENCE [LARGE SCALE GENOMIC DNA]</scope>
    <source>
        <strain evidence="1 2">UCMA 15228</strain>
    </source>
</reference>
<sequence length="183" mass="21473">MKTFFKQNDRTPDYDGTFELFTPDRKSSKQFIVQIKKTSNLKPGEQGKNRDKYLYDLETNFLYYAKERVNESPAIYFVVNIVMNKVFWLYLSDDKLMELNFEGKGKVRYVFSQNEILSETPGNLITCKTISGRNRSSSCMIFSISKAPGFEYMQRPCKKHSHDLTHSHAQNVNQVCSYTKFRH</sequence>